<dbReference type="AlphaFoldDB" id="A0A4R3HRP4"/>
<gene>
    <name evidence="1" type="ORF">BCF53_1481</name>
</gene>
<sequence>MMESVAKFYFAVLEKDQDKWESLVSDLSAGHIGFRFEEHIEYFGREAEALLEEILDYWQLFKNERVLTEQCKIKDNKVFLQFVGLRSVAGTKDLLRQLLLACGAQELKVDYMDEDIMSGDE</sequence>
<dbReference type="EMBL" id="SLZR01000048">
    <property type="protein sequence ID" value="TCS33972.1"/>
    <property type="molecule type" value="Genomic_DNA"/>
</dbReference>
<name>A0A4R3HRP4_9GAMM</name>
<evidence type="ECO:0000313" key="1">
    <source>
        <dbReference type="EMBL" id="TCS33972.1"/>
    </source>
</evidence>
<reference evidence="1 2" key="1">
    <citation type="submission" date="2019-03" db="EMBL/GenBank/DDBJ databases">
        <title>Genomic Encyclopedia of Archaeal and Bacterial Type Strains, Phase II (KMG-II): from individual species to whole genera.</title>
        <authorList>
            <person name="Goeker M."/>
        </authorList>
    </citation>
    <scope>NUCLEOTIDE SEQUENCE [LARGE SCALE GENOMIC DNA]</scope>
    <source>
        <strain evidence="1 2">DSM 15388</strain>
    </source>
</reference>
<keyword evidence="2" id="KW-1185">Reference proteome</keyword>
<dbReference type="Proteomes" id="UP000295793">
    <property type="component" value="Unassembled WGS sequence"/>
</dbReference>
<evidence type="ECO:0000313" key="2">
    <source>
        <dbReference type="Proteomes" id="UP000295793"/>
    </source>
</evidence>
<protein>
    <submittedName>
        <fullName evidence="1">Uncharacterized protein</fullName>
    </submittedName>
</protein>
<accession>A0A4R3HRP4</accession>
<organism evidence="1 2">
    <name type="scientific">Reinekea marinisedimentorum</name>
    <dbReference type="NCBI Taxonomy" id="230495"/>
    <lineage>
        <taxon>Bacteria</taxon>
        <taxon>Pseudomonadati</taxon>
        <taxon>Pseudomonadota</taxon>
        <taxon>Gammaproteobacteria</taxon>
        <taxon>Oceanospirillales</taxon>
        <taxon>Saccharospirillaceae</taxon>
        <taxon>Reinekea</taxon>
    </lineage>
</organism>
<proteinExistence type="predicted"/>
<dbReference type="RefSeq" id="WP_132704353.1">
    <property type="nucleotide sequence ID" value="NZ_SLZR01000048.1"/>
</dbReference>
<comment type="caution">
    <text evidence="1">The sequence shown here is derived from an EMBL/GenBank/DDBJ whole genome shotgun (WGS) entry which is preliminary data.</text>
</comment>